<evidence type="ECO:0000313" key="5">
    <source>
        <dbReference type="Proteomes" id="UP001070176"/>
    </source>
</evidence>
<comment type="caution">
    <text evidence="4">The sequence shown here is derived from an EMBL/GenBank/DDBJ whole genome shotgun (WGS) entry which is preliminary data.</text>
</comment>
<dbReference type="InterPro" id="IPR036116">
    <property type="entry name" value="FN3_sf"/>
</dbReference>
<dbReference type="InterPro" id="IPR008979">
    <property type="entry name" value="Galactose-bd-like_sf"/>
</dbReference>
<protein>
    <submittedName>
        <fullName evidence="4">T9SS type A sorting domain-containing protein</fullName>
    </submittedName>
</protein>
<reference evidence="4" key="1">
    <citation type="submission" date="2022-10" db="EMBL/GenBank/DDBJ databases">
        <title>Chryseobacterium sp. nov., a novel bacterial species.</title>
        <authorList>
            <person name="Cao Y."/>
        </authorList>
    </citation>
    <scope>NUCLEOTIDE SEQUENCE</scope>
    <source>
        <strain evidence="4">KC 927</strain>
    </source>
</reference>
<gene>
    <name evidence="4" type="ORF">OEA66_18905</name>
</gene>
<dbReference type="PROSITE" id="PS50853">
    <property type="entry name" value="FN3"/>
    <property type="match status" value="1"/>
</dbReference>
<feature type="domain" description="Fibronectin type-III" evidence="3">
    <location>
        <begin position="278"/>
        <end position="372"/>
    </location>
</feature>
<dbReference type="SUPFAM" id="SSF49785">
    <property type="entry name" value="Galactose-binding domain-like"/>
    <property type="match status" value="1"/>
</dbReference>
<dbReference type="CDD" id="cd00063">
    <property type="entry name" value="FN3"/>
    <property type="match status" value="1"/>
</dbReference>
<dbReference type="InterPro" id="IPR013783">
    <property type="entry name" value="Ig-like_fold"/>
</dbReference>
<name>A0ABT3Y8P9_9FLAO</name>
<feature type="signal peptide" evidence="2">
    <location>
        <begin position="1"/>
        <end position="38"/>
    </location>
</feature>
<dbReference type="InterPro" id="IPR026444">
    <property type="entry name" value="Secre_tail"/>
</dbReference>
<dbReference type="Pfam" id="PF18962">
    <property type="entry name" value="Por_Secre_tail"/>
    <property type="match status" value="1"/>
</dbReference>
<feature type="chain" id="PRO_5046625635" evidence="2">
    <location>
        <begin position="39"/>
        <end position="612"/>
    </location>
</feature>
<dbReference type="Gene3D" id="2.60.40.10">
    <property type="entry name" value="Immunoglobulins"/>
    <property type="match status" value="1"/>
</dbReference>
<sequence length="612" mass="65540">MKQIYNCSFFKRKSNQSYLKGTFAGLAFLFASYSAVNAQVSTYNFAQSSGTFTPITGTVLETATGNTSTTSLNSNVYSVTLPFNFTFNATSYSSLNVTTNGFVTFGATAPTSTNLTPISNTAAYEGAVSAWGRDLNSVFDLNSVTGNISWETVGAAPNREVVIQWKNFRPAYSISTTAAYAFSFQIRLQETSNVIKMVYDSGAFLVGTTGAATTAQIGLRGTTNADFNNRLNATTLDFMSSNAGTANSSTQASHTTNATPGMPSAGFTYTWTPPTCWIPNGVNVNNITTTTATVNWFAPTVAPANGYDVYYSTTNTAPTSSTTPNVSNVPGLTTPIGPLQNSTNYYVWVRSACSSSDKSVWTSVTNFATQCNTLTGSYFEGFEGYTGTTNGNAGVLPICWTNLGTTNGGHISNSTTITGSNTLYLWTSGARIAYVALPPMSTLQSGEYRLKFDAKASVTANGILQIGYVDASNNFVEMTTFSVPTTNTTYPFSFDIPVLPVGVTQLALKNPGTPANSLSIDNLSYELKTLGTSEVLAKNKLRIYPNPFTDVINIDNVENVKSVSIIDVSGRILKSFDGVSSTINLSDLKEGMYILVLDYKDGSRFSHKIMKK</sequence>
<dbReference type="InterPro" id="IPR003961">
    <property type="entry name" value="FN3_dom"/>
</dbReference>
<organism evidence="4 5">
    <name type="scientific">Chryseobacterium luquanense</name>
    <dbReference type="NCBI Taxonomy" id="2983766"/>
    <lineage>
        <taxon>Bacteria</taxon>
        <taxon>Pseudomonadati</taxon>
        <taxon>Bacteroidota</taxon>
        <taxon>Flavobacteriia</taxon>
        <taxon>Flavobacteriales</taxon>
        <taxon>Weeksellaceae</taxon>
        <taxon>Chryseobacterium group</taxon>
        <taxon>Chryseobacterium</taxon>
    </lineage>
</organism>
<dbReference type="Proteomes" id="UP001070176">
    <property type="component" value="Unassembled WGS sequence"/>
</dbReference>
<keyword evidence="5" id="KW-1185">Reference proteome</keyword>
<dbReference type="RefSeq" id="WP_267282866.1">
    <property type="nucleotide sequence ID" value="NZ_JAOVZV010000024.1"/>
</dbReference>
<dbReference type="EMBL" id="JAOVZV010000024">
    <property type="protein sequence ID" value="MCX8534421.1"/>
    <property type="molecule type" value="Genomic_DNA"/>
</dbReference>
<dbReference type="NCBIfam" id="TIGR04183">
    <property type="entry name" value="Por_Secre_tail"/>
    <property type="match status" value="1"/>
</dbReference>
<keyword evidence="1 2" id="KW-0732">Signal</keyword>
<accession>A0ABT3Y8P9</accession>
<dbReference type="SUPFAM" id="SSF49265">
    <property type="entry name" value="Fibronectin type III"/>
    <property type="match status" value="1"/>
</dbReference>
<evidence type="ECO:0000256" key="1">
    <source>
        <dbReference type="ARBA" id="ARBA00022729"/>
    </source>
</evidence>
<proteinExistence type="predicted"/>
<evidence type="ECO:0000313" key="4">
    <source>
        <dbReference type="EMBL" id="MCX8534421.1"/>
    </source>
</evidence>
<evidence type="ECO:0000256" key="2">
    <source>
        <dbReference type="SAM" id="SignalP"/>
    </source>
</evidence>
<evidence type="ECO:0000259" key="3">
    <source>
        <dbReference type="PROSITE" id="PS50853"/>
    </source>
</evidence>